<dbReference type="NCBIfam" id="TIGR00419">
    <property type="entry name" value="tim"/>
    <property type="match status" value="1"/>
</dbReference>
<dbReference type="VEuPathDB" id="CryptoDB:GNI_050930"/>
<evidence type="ECO:0000313" key="9">
    <source>
        <dbReference type="EMBL" id="EZG72708.1"/>
    </source>
</evidence>
<dbReference type="OMA" id="AYIDFAW"/>
<evidence type="ECO:0000256" key="2">
    <source>
        <dbReference type="ARBA" id="ARBA00004742"/>
    </source>
</evidence>
<comment type="pathway">
    <text evidence="1 8">Carbohydrate degradation; glycolysis; D-glyceraldehyde 3-phosphate from glycerone phosphate: step 1/1.</text>
</comment>
<organism evidence="9 10">
    <name type="scientific">Gregarina niphandrodes</name>
    <name type="common">Septate eugregarine</name>
    <dbReference type="NCBI Taxonomy" id="110365"/>
    <lineage>
        <taxon>Eukaryota</taxon>
        <taxon>Sar</taxon>
        <taxon>Alveolata</taxon>
        <taxon>Apicomplexa</taxon>
        <taxon>Conoidasida</taxon>
        <taxon>Gregarinasina</taxon>
        <taxon>Eugregarinorida</taxon>
        <taxon>Gregarinidae</taxon>
        <taxon>Gregarina</taxon>
    </lineage>
</organism>
<sequence length="252" mass="27457">MARTAWVGGNWKCNGTTESIKTLGEVFNGTSFDKKKLNVVIFPTAIHYSTARQALNEQYELGSQNVSKTKNGAFTGEVSAEMLKNMNVPWTLVGHSERRTLYHETDADTAVKTKIALEHGIEVCLCIGETLEEREAEKTNEVCSRQIDACVEAISDWNKVVIAYEPVWAIGTGKVASQQQAQDAHEAIRAHIAKKVSQEVADKVRIVYGGSVSDANCEGLIQMKDIDGFLVGGASLKPAFVDIIKAVKAARA</sequence>
<dbReference type="OrthoDB" id="6715177at2759"/>
<comment type="similarity">
    <text evidence="3 8">Belongs to the triosephosphate isomerase family.</text>
</comment>
<evidence type="ECO:0000256" key="5">
    <source>
        <dbReference type="ARBA" id="ARBA00022432"/>
    </source>
</evidence>
<dbReference type="GO" id="GO:0046166">
    <property type="term" value="P:glyceraldehyde-3-phosphate biosynthetic process"/>
    <property type="evidence" value="ECO:0007669"/>
    <property type="project" value="TreeGrafter"/>
</dbReference>
<evidence type="ECO:0000256" key="1">
    <source>
        <dbReference type="ARBA" id="ARBA00004680"/>
    </source>
</evidence>
<dbReference type="EMBL" id="AFNH02000389">
    <property type="protein sequence ID" value="EZG72708.1"/>
    <property type="molecule type" value="Genomic_DNA"/>
</dbReference>
<reference evidence="9" key="1">
    <citation type="submission" date="2013-12" db="EMBL/GenBank/DDBJ databases">
        <authorList>
            <person name="Omoto C.K."/>
            <person name="Sibley D."/>
            <person name="Venepally P."/>
            <person name="Hadjithomas M."/>
            <person name="Karamycheva S."/>
            <person name="Brunk B."/>
            <person name="Roos D."/>
            <person name="Caler E."/>
            <person name="Lorenzi H."/>
        </authorList>
    </citation>
    <scope>NUCLEOTIDE SEQUENCE</scope>
</reference>
<evidence type="ECO:0000256" key="7">
    <source>
        <dbReference type="ARBA" id="ARBA00023235"/>
    </source>
</evidence>
<evidence type="ECO:0000256" key="4">
    <source>
        <dbReference type="ARBA" id="ARBA00011738"/>
    </source>
</evidence>
<dbReference type="InterPro" id="IPR035990">
    <property type="entry name" value="TIM_sf"/>
</dbReference>
<dbReference type="EC" id="5.3.1.1" evidence="8"/>
<dbReference type="InterPro" id="IPR013785">
    <property type="entry name" value="Aldolase_TIM"/>
</dbReference>
<protein>
    <recommendedName>
        <fullName evidence="8">Triosephosphate isomerase</fullName>
        <ecNumber evidence="8">5.3.1.1</ecNumber>
    </recommendedName>
</protein>
<dbReference type="InterPro" id="IPR022896">
    <property type="entry name" value="TrioseP_Isoase_bac/euk"/>
</dbReference>
<dbReference type="eggNOG" id="KOG1643">
    <property type="taxonomic scope" value="Eukaryota"/>
</dbReference>
<dbReference type="GO" id="GO:0006094">
    <property type="term" value="P:gluconeogenesis"/>
    <property type="evidence" value="ECO:0007669"/>
    <property type="project" value="UniProtKB-UniPathway"/>
</dbReference>
<dbReference type="InterPro" id="IPR000652">
    <property type="entry name" value="Triosephosphate_isomerase"/>
</dbReference>
<dbReference type="CDD" id="cd00311">
    <property type="entry name" value="TIM"/>
    <property type="match status" value="1"/>
</dbReference>
<dbReference type="GeneID" id="22911888"/>
<dbReference type="PROSITE" id="PS51440">
    <property type="entry name" value="TIM_2"/>
    <property type="match status" value="1"/>
</dbReference>
<dbReference type="AlphaFoldDB" id="A0A023B9D5"/>
<dbReference type="RefSeq" id="XP_011129766.1">
    <property type="nucleotide sequence ID" value="XM_011131464.1"/>
</dbReference>
<comment type="subunit">
    <text evidence="4">Homodimer.</text>
</comment>
<dbReference type="GO" id="GO:0019563">
    <property type="term" value="P:glycerol catabolic process"/>
    <property type="evidence" value="ECO:0007669"/>
    <property type="project" value="TreeGrafter"/>
</dbReference>
<dbReference type="PANTHER" id="PTHR21139:SF2">
    <property type="entry name" value="TRIOSEPHOSPHATE ISOMERASE"/>
    <property type="match status" value="1"/>
</dbReference>
<comment type="caution">
    <text evidence="9">The sequence shown here is derived from an EMBL/GenBank/DDBJ whole genome shotgun (WGS) entry which is preliminary data.</text>
</comment>
<keyword evidence="5 8" id="KW-0312">Gluconeogenesis</keyword>
<keyword evidence="10" id="KW-1185">Reference proteome</keyword>
<dbReference type="Gene3D" id="3.20.20.70">
    <property type="entry name" value="Aldolase class I"/>
    <property type="match status" value="1"/>
</dbReference>
<dbReference type="HAMAP" id="MF_00147_B">
    <property type="entry name" value="TIM_B"/>
    <property type="match status" value="1"/>
</dbReference>
<dbReference type="UniPathway" id="UPA00109">
    <property type="reaction ID" value="UER00189"/>
</dbReference>
<gene>
    <name evidence="9" type="ORF">GNI_050930</name>
</gene>
<dbReference type="FunFam" id="3.20.20.70:FF:000020">
    <property type="entry name" value="Triosephosphate isomerase"/>
    <property type="match status" value="1"/>
</dbReference>
<dbReference type="PROSITE" id="PS00171">
    <property type="entry name" value="TIM_1"/>
    <property type="match status" value="1"/>
</dbReference>
<name>A0A023B9D5_GRENI</name>
<dbReference type="UniPathway" id="UPA00138"/>
<evidence type="ECO:0000256" key="3">
    <source>
        <dbReference type="ARBA" id="ARBA00007422"/>
    </source>
</evidence>
<evidence type="ECO:0000256" key="6">
    <source>
        <dbReference type="ARBA" id="ARBA00023152"/>
    </source>
</evidence>
<dbReference type="Pfam" id="PF00121">
    <property type="entry name" value="TIM"/>
    <property type="match status" value="1"/>
</dbReference>
<dbReference type="Proteomes" id="UP000019763">
    <property type="component" value="Unassembled WGS sequence"/>
</dbReference>
<keyword evidence="7 8" id="KW-0413">Isomerase</keyword>
<dbReference type="SUPFAM" id="SSF51351">
    <property type="entry name" value="Triosephosphate isomerase (TIM)"/>
    <property type="match status" value="1"/>
</dbReference>
<dbReference type="GO" id="GO:0005829">
    <property type="term" value="C:cytosol"/>
    <property type="evidence" value="ECO:0007669"/>
    <property type="project" value="TreeGrafter"/>
</dbReference>
<comment type="catalytic activity">
    <reaction evidence="8">
        <text>D-glyceraldehyde 3-phosphate = dihydroxyacetone phosphate</text>
        <dbReference type="Rhea" id="RHEA:18585"/>
        <dbReference type="ChEBI" id="CHEBI:57642"/>
        <dbReference type="ChEBI" id="CHEBI:59776"/>
        <dbReference type="EC" id="5.3.1.1"/>
    </reaction>
</comment>
<proteinExistence type="inferred from homology"/>
<dbReference type="GO" id="GO:0006096">
    <property type="term" value="P:glycolytic process"/>
    <property type="evidence" value="ECO:0007669"/>
    <property type="project" value="UniProtKB-UniPathway"/>
</dbReference>
<dbReference type="PANTHER" id="PTHR21139">
    <property type="entry name" value="TRIOSEPHOSPHATE ISOMERASE"/>
    <property type="match status" value="1"/>
</dbReference>
<comment type="pathway">
    <text evidence="2 8">Carbohydrate biosynthesis; gluconeogenesis.</text>
</comment>
<dbReference type="GO" id="GO:0004807">
    <property type="term" value="F:triose-phosphate isomerase activity"/>
    <property type="evidence" value="ECO:0007669"/>
    <property type="project" value="UniProtKB-EC"/>
</dbReference>
<dbReference type="InterPro" id="IPR020861">
    <property type="entry name" value="Triosephosphate_isomerase_AS"/>
</dbReference>
<accession>A0A023B9D5</accession>
<keyword evidence="6 8" id="KW-0324">Glycolysis</keyword>
<evidence type="ECO:0000313" key="10">
    <source>
        <dbReference type="Proteomes" id="UP000019763"/>
    </source>
</evidence>
<evidence type="ECO:0000256" key="8">
    <source>
        <dbReference type="RuleBase" id="RU363013"/>
    </source>
</evidence>